<feature type="transmembrane region" description="Helical" evidence="7">
    <location>
        <begin position="354"/>
        <end position="377"/>
    </location>
</feature>
<reference evidence="9" key="1">
    <citation type="submission" date="2020-04" db="EMBL/GenBank/DDBJ databases">
        <authorList>
            <person name="Alioto T."/>
            <person name="Alioto T."/>
            <person name="Gomez Garrido J."/>
        </authorList>
    </citation>
    <scope>NUCLEOTIDE SEQUENCE</scope>
    <source>
        <strain evidence="9">A484AB</strain>
    </source>
</reference>
<proteinExistence type="inferred from homology"/>
<dbReference type="AlphaFoldDB" id="A0A7D9LKF4"/>
<feature type="non-terminal residue" evidence="9">
    <location>
        <position position="521"/>
    </location>
</feature>
<feature type="domain" description="Major facilitator superfamily associated" evidence="8">
    <location>
        <begin position="49"/>
        <end position="521"/>
    </location>
</feature>
<dbReference type="Gene3D" id="1.20.1250.20">
    <property type="entry name" value="MFS general substrate transporter like domains"/>
    <property type="match status" value="3"/>
</dbReference>
<feature type="transmembrane region" description="Helical" evidence="7">
    <location>
        <begin position="280"/>
        <end position="301"/>
    </location>
</feature>
<evidence type="ECO:0000313" key="10">
    <source>
        <dbReference type="Proteomes" id="UP001152795"/>
    </source>
</evidence>
<evidence type="ECO:0000256" key="6">
    <source>
        <dbReference type="SAM" id="MobiDB-lite"/>
    </source>
</evidence>
<dbReference type="GO" id="GO:0016020">
    <property type="term" value="C:membrane"/>
    <property type="evidence" value="ECO:0007669"/>
    <property type="project" value="UniProtKB-SubCell"/>
</dbReference>
<evidence type="ECO:0000256" key="7">
    <source>
        <dbReference type="SAM" id="Phobius"/>
    </source>
</evidence>
<keyword evidence="10" id="KW-1185">Reference proteome</keyword>
<dbReference type="PANTHER" id="PTHR16172">
    <property type="entry name" value="MAJOR FACILITATOR SUPERFAMILY DOMAIN-CONTAINING PROTEIN 6-LIKE"/>
    <property type="match status" value="1"/>
</dbReference>
<evidence type="ECO:0000256" key="4">
    <source>
        <dbReference type="ARBA" id="ARBA00022989"/>
    </source>
</evidence>
<feature type="region of interest" description="Disordered" evidence="6">
    <location>
        <begin position="1"/>
        <end position="29"/>
    </location>
</feature>
<protein>
    <recommendedName>
        <fullName evidence="8">Major facilitator superfamily associated domain-containing protein</fullName>
    </recommendedName>
</protein>
<keyword evidence="4 7" id="KW-1133">Transmembrane helix</keyword>
<dbReference type="Proteomes" id="UP001152795">
    <property type="component" value="Unassembled WGS sequence"/>
</dbReference>
<feature type="transmembrane region" description="Helical" evidence="7">
    <location>
        <begin position="461"/>
        <end position="479"/>
    </location>
</feature>
<sequence>MANESSDISATKSDKISQGGQTEEPDDDKTKASKNWIWLDDCFGGKKLVVYKTFYFFFYGAFGIIIAYLPLYFKQLGLLASHVGLLTGARPLLQSVGAPFWGMLADKLRIRKTILLAGLIAFTFKTVLFMGFRPSHQTCEINYINKTHNIKTVTAISHNADKFKRGFHLFPMTAQGTQSDICENAAFVTKRTLNNEMCFISNTPNTRATKQNTRETKRTPRDVVFSKVTRRHDRKHSEKRADILKRKKSRDLNGKTIVEVHKNFTIIYTRHNDKTEMQHLFIIFLLMILIGEFLESPTMTLTDASCLSVLKEKKHYYGRVRLWGSVGHGFSVPIVGFFIHGFRQIVCGDTHGDYFILFIFFAGFAIFAFLTATKFRFSYEDEQPTWRSAMFLMRFRYAVFLLVAFYLGCCHGFLLNFINWYIEDLGATTLIMGIAGGLKSLTDVLVFSLAGYVITTIGYANVLNCTLFSYALCFLGYSYMQNPWFALPVEILQAGSYAATWSACISFIANATPMQSPATIQ</sequence>
<feature type="transmembrane region" description="Helical" evidence="7">
    <location>
        <begin position="430"/>
        <end position="454"/>
    </location>
</feature>
<keyword evidence="5 7" id="KW-0472">Membrane</keyword>
<feature type="transmembrane region" description="Helical" evidence="7">
    <location>
        <begin position="397"/>
        <end position="418"/>
    </location>
</feature>
<keyword evidence="3 7" id="KW-0812">Transmembrane</keyword>
<dbReference type="InterPro" id="IPR036259">
    <property type="entry name" value="MFS_trans_sf"/>
</dbReference>
<feature type="transmembrane region" description="Helical" evidence="7">
    <location>
        <begin position="54"/>
        <end position="73"/>
    </location>
</feature>
<dbReference type="PANTHER" id="PTHR16172:SF2">
    <property type="entry name" value="MAJOR FACILITATOR SUPERFAMILY DOMAIN-CONTAINING PROTEIN 6"/>
    <property type="match status" value="1"/>
</dbReference>
<name>A0A7D9LKF4_PARCT</name>
<accession>A0A7D9LKF4</accession>
<dbReference type="SUPFAM" id="SSF103473">
    <property type="entry name" value="MFS general substrate transporter"/>
    <property type="match status" value="1"/>
</dbReference>
<organism evidence="9 10">
    <name type="scientific">Paramuricea clavata</name>
    <name type="common">Red gorgonian</name>
    <name type="synonym">Violescent sea-whip</name>
    <dbReference type="NCBI Taxonomy" id="317549"/>
    <lineage>
        <taxon>Eukaryota</taxon>
        <taxon>Metazoa</taxon>
        <taxon>Cnidaria</taxon>
        <taxon>Anthozoa</taxon>
        <taxon>Octocorallia</taxon>
        <taxon>Malacalcyonacea</taxon>
        <taxon>Plexauridae</taxon>
        <taxon>Paramuricea</taxon>
    </lineage>
</organism>
<comment type="similarity">
    <text evidence="2">Belongs to the major facilitator superfamily. MFSD6 family.</text>
</comment>
<feature type="compositionally biased region" description="Polar residues" evidence="6">
    <location>
        <begin position="1"/>
        <end position="21"/>
    </location>
</feature>
<dbReference type="EMBL" id="CACRXK020020021">
    <property type="protein sequence ID" value="CAB4034325.1"/>
    <property type="molecule type" value="Genomic_DNA"/>
</dbReference>
<gene>
    <name evidence="9" type="ORF">PACLA_8A017632</name>
</gene>
<comment type="caution">
    <text evidence="9">The sequence shown here is derived from an EMBL/GenBank/DDBJ whole genome shotgun (WGS) entry which is preliminary data.</text>
</comment>
<dbReference type="InterPro" id="IPR024989">
    <property type="entry name" value="MFS_assoc_dom"/>
</dbReference>
<evidence type="ECO:0000256" key="5">
    <source>
        <dbReference type="ARBA" id="ARBA00023136"/>
    </source>
</evidence>
<dbReference type="OrthoDB" id="515887at2759"/>
<feature type="transmembrane region" description="Helical" evidence="7">
    <location>
        <begin position="322"/>
        <end position="342"/>
    </location>
</feature>
<evidence type="ECO:0000256" key="1">
    <source>
        <dbReference type="ARBA" id="ARBA00004141"/>
    </source>
</evidence>
<evidence type="ECO:0000313" key="9">
    <source>
        <dbReference type="EMBL" id="CAB4034325.1"/>
    </source>
</evidence>
<comment type="subcellular location">
    <subcellularLocation>
        <location evidence="1">Membrane</location>
        <topology evidence="1">Multi-pass membrane protein</topology>
    </subcellularLocation>
</comment>
<dbReference type="InterPro" id="IPR051717">
    <property type="entry name" value="MFS_MFSD6"/>
</dbReference>
<evidence type="ECO:0000256" key="2">
    <source>
        <dbReference type="ARBA" id="ARBA00005241"/>
    </source>
</evidence>
<feature type="transmembrane region" description="Helical" evidence="7">
    <location>
        <begin position="113"/>
        <end position="132"/>
    </location>
</feature>
<evidence type="ECO:0000259" key="8">
    <source>
        <dbReference type="Pfam" id="PF12832"/>
    </source>
</evidence>
<evidence type="ECO:0000256" key="3">
    <source>
        <dbReference type="ARBA" id="ARBA00022692"/>
    </source>
</evidence>
<dbReference type="Pfam" id="PF12832">
    <property type="entry name" value="MFS_1_like"/>
    <property type="match status" value="1"/>
</dbReference>